<dbReference type="Gene3D" id="3.30.530.20">
    <property type="match status" value="1"/>
</dbReference>
<sequence length="441" mass="49280">MGSMCGVPAGTRQLEVETVTQEHRYEAVEPVMSSKGVEETPLMSDIGDAQRNGPGSEASQHTDTSGEALDTGCGKQKSSDCAALAAKAIEAQSENGSDSPCRRYCHSDSCEGLWANALQGLAQTEAKKHLLEGNLVMAEKVIAKVLACLLKRGEAGEAGKAALRLRRSTTFSLVLHRSAQYDAISKTLDPEGFQQIWWQDWGYLMFRRKVGQRLFEYKSVLFVDAPLTHVVACDNELDLLPKLQPDLIEAPRPLKPRNNARTVYVATARVLIFRVELLAETLRFCDHDFGFVAQRVSSNFPSDGVLFPKRRYQRVDAEVETLLIPRGGGQVGTIVLQQTRVDPRFWVPERVLTTFFRSFVPALLMNFKLGLEKIRNPREPWLDRISNDDQGLYAEVRHVEAVAAKRRTITLDNLPGSELFERPWRLSQDKTDLLQPTPESG</sequence>
<dbReference type="InterPro" id="IPR023393">
    <property type="entry name" value="START-like_dom_sf"/>
</dbReference>
<dbReference type="SUPFAM" id="SSF55961">
    <property type="entry name" value="Bet v1-like"/>
    <property type="match status" value="1"/>
</dbReference>
<evidence type="ECO:0000313" key="2">
    <source>
        <dbReference type="EMBL" id="CAD8826650.1"/>
    </source>
</evidence>
<organism evidence="2">
    <name type="scientific">Noctiluca scintillans</name>
    <name type="common">Sea sparkle</name>
    <name type="synonym">Red tide dinoflagellate</name>
    <dbReference type="NCBI Taxonomy" id="2966"/>
    <lineage>
        <taxon>Eukaryota</taxon>
        <taxon>Sar</taxon>
        <taxon>Alveolata</taxon>
        <taxon>Dinophyceae</taxon>
        <taxon>Noctilucales</taxon>
        <taxon>Noctilucaceae</taxon>
        <taxon>Noctiluca</taxon>
    </lineage>
</organism>
<dbReference type="AlphaFoldDB" id="A0A7S0ZML4"/>
<accession>A0A7S0ZML4</accession>
<protein>
    <recommendedName>
        <fullName evidence="3">START domain-containing protein</fullName>
    </recommendedName>
</protein>
<gene>
    <name evidence="2" type="ORF">NSCI0253_LOCUS996</name>
</gene>
<reference evidence="2" key="1">
    <citation type="submission" date="2021-01" db="EMBL/GenBank/DDBJ databases">
        <authorList>
            <person name="Corre E."/>
            <person name="Pelletier E."/>
            <person name="Niang G."/>
            <person name="Scheremetjew M."/>
            <person name="Finn R."/>
            <person name="Kale V."/>
            <person name="Holt S."/>
            <person name="Cochrane G."/>
            <person name="Meng A."/>
            <person name="Brown T."/>
            <person name="Cohen L."/>
        </authorList>
    </citation>
    <scope>NUCLEOTIDE SEQUENCE</scope>
</reference>
<dbReference type="EMBL" id="HBFQ01001463">
    <property type="protein sequence ID" value="CAD8826650.1"/>
    <property type="molecule type" value="Transcribed_RNA"/>
</dbReference>
<proteinExistence type="predicted"/>
<feature type="region of interest" description="Disordered" evidence="1">
    <location>
        <begin position="44"/>
        <end position="72"/>
    </location>
</feature>
<evidence type="ECO:0000256" key="1">
    <source>
        <dbReference type="SAM" id="MobiDB-lite"/>
    </source>
</evidence>
<name>A0A7S0ZML4_NOCSC</name>
<evidence type="ECO:0008006" key="3">
    <source>
        <dbReference type="Google" id="ProtNLM"/>
    </source>
</evidence>